<feature type="region of interest" description="Disordered" evidence="1">
    <location>
        <begin position="1684"/>
        <end position="1864"/>
    </location>
</feature>
<feature type="compositionally biased region" description="Basic and acidic residues" evidence="1">
    <location>
        <begin position="1346"/>
        <end position="1359"/>
    </location>
</feature>
<feature type="compositionally biased region" description="Basic residues" evidence="1">
    <location>
        <begin position="854"/>
        <end position="872"/>
    </location>
</feature>
<feature type="region of interest" description="Disordered" evidence="1">
    <location>
        <begin position="79"/>
        <end position="134"/>
    </location>
</feature>
<feature type="compositionally biased region" description="Low complexity" evidence="1">
    <location>
        <begin position="228"/>
        <end position="249"/>
    </location>
</feature>
<feature type="region of interest" description="Disordered" evidence="1">
    <location>
        <begin position="2006"/>
        <end position="2030"/>
    </location>
</feature>
<feature type="compositionally biased region" description="Basic and acidic residues" evidence="1">
    <location>
        <begin position="421"/>
        <end position="443"/>
    </location>
</feature>
<feature type="compositionally biased region" description="Basic and acidic residues" evidence="1">
    <location>
        <begin position="1929"/>
        <end position="1940"/>
    </location>
</feature>
<feature type="compositionally biased region" description="Low complexity" evidence="1">
    <location>
        <begin position="676"/>
        <end position="695"/>
    </location>
</feature>
<feature type="region of interest" description="Disordered" evidence="1">
    <location>
        <begin position="613"/>
        <end position="700"/>
    </location>
</feature>
<dbReference type="RefSeq" id="XP_066928753.1">
    <property type="nucleotide sequence ID" value="XM_067072652.1"/>
</dbReference>
<organism evidence="3 4">
    <name type="scientific">Clytia hemisphaerica</name>
    <dbReference type="NCBI Taxonomy" id="252671"/>
    <lineage>
        <taxon>Eukaryota</taxon>
        <taxon>Metazoa</taxon>
        <taxon>Cnidaria</taxon>
        <taxon>Hydrozoa</taxon>
        <taxon>Hydroidolina</taxon>
        <taxon>Leptothecata</taxon>
        <taxon>Obeliida</taxon>
        <taxon>Clytiidae</taxon>
        <taxon>Clytia</taxon>
    </lineage>
</organism>
<feature type="region of interest" description="Disordered" evidence="1">
    <location>
        <begin position="1914"/>
        <end position="1964"/>
    </location>
</feature>
<feature type="compositionally biased region" description="Low complexity" evidence="1">
    <location>
        <begin position="1955"/>
        <end position="1964"/>
    </location>
</feature>
<sequence>MKQSSLVLFLCIILNLLSFSNGRLGPEKRQFITNVEISDSYLRDHRMPVMPLLEEESQKRTRLKEKELTFYGHLKNDDSLSESRFSKHSNVKSNEKNGKKKDGSTKPEYGSEENPAKSCKDIFSKNSDAKSGNYTIRTSDDEILMVFCNKSNFSSNSTHSNETTHSAEPDEIKDLSTKNKTKEEPSEEEKEKFSKEVSKEEHAKVIPGNPEPPNTTPGPTSSEHHTTGHSTPTTKPLPTSPTPSATTKPLGGGKPQSIEPSKQQQPEPTVPTNSQLPTTTINPKLAGRVTKEQYNNFEQEKLDNPYFPDFPAANPNSHPPPPHYSDRPPADQKEGPRPLERPPYPPQPPRRPTPYDNDQRRPPPPVLGYGSRPQRPPFPSQSRAPYDRERYRPPEDGYKDSSYRQHPSPSEGRYPRPPPSRYDDRYRGHLNEEHLDFDHDKAEGGQTSAANQKGKAGDLGDTPVDQDKMKTSSNAVPDTLYGRRNTRPKLSTNKVANDTVDKPVARSVTWAFHEKVMEEEHKFKQQYDDFETMDEAINLKRRNKTLFHGPSKAVQVKANVRSWSNNQKEIMQKVAKEQYEDFEKTNMQIAQDMASKQYREQYDGFEAFKNATTQQNETESNNQTDSTNNPGEQFTNEPQKVENPTNPLEATNTRQPENNQQPALTPTTTNEQPSLVATQQQNNAVNNTVPNQNTTKPTETDEYKQYVIDSMPEDAFPEFPNATSQKSILANDTNALIKEPIEPSIVSNASYGFKSENSSTLNSSITAIPIQILNKTFPIVNNMTLPNGTTPLVNSVSNQTNNVTTTRNDLAKPVPTLSIDTMAMKRGETVYPEDDLISKLLAIKDELVKEKEAGHRRHSLGLHHHERSHKLRQLSGPPNYALQKRISSLPTQAMQRALVSYHHLTGVKKHLELKNLTGKVDLEDEGSPHSKIVDEDEAPQEVGAEDHEDGNNAIIEMVKNGAISLEEKDSKDFLEYLTKALKNNKKSEDSGMTRTQRHKTIANPYNFVVPETKKFTLEGGELNEERLMEILGERAISAKHKQRELEQRKRISQIKNQALSKRIPLIGHFSTSQLKEFSFKTQEDEDAESEFLKSLEPIAKMISKNGTSLFEKMEHGFLSKKGERVTQLRDALSNFVKKNHMLNERGHKRQSLKHINRPLFTAQQNMADLIKIWQNTMDDVPGLTDENRKIDEKSGTANETIQKIKEEQKGVKEKVKEIVDKEEKEQKQKTNQVVQDNQPGRRRDSVDDDHVHQVFSTVKTGIDKLRHKLKTKLWNKLWDEKHMHDDDWDFKGNIPKYPKQGVEIKDMLNEEMESVVQGQQNISKKMDRVWENTISQFPKNSSVLVKENKDSDSDSEKKSSTPALEEVGESFVSRLVRGKDVDDEVSGSGSGGSGWKKDLVSDTQQKILKEQERIQKMADRVVHKAQKDHKDYVDRVLKQPSPQPQQYVEHLNAESLPGMDKRSNITTPTHKPFKFQQKMKKTLQALKTSLRLFEEERRRHPTYTMTFLKERIKEALRRKIKHDIVKFAKRDDAGVGLTGEFPEKKNVLQIKPLGKPYPIEGTTLGSRARAFRKASLRKRVSSPSRRISKRDQHNSLRGLIPSAIGDMQPSNEKSILSPTSPAVEVLREKEKISNIGHNNNSAPSGSSNGILNGQTESVLARPWDESSLHALQQLQNDYNNLKMKLQQQQKQQQSQKPDISVGETGTSPADEETPPVGPDGKPYPNSGPQQDDRKEEDKKGDEAKQQENSPNHPGESGKDELGSHLITKLQKAGTGGLQKPTTDNTFEAGLSDGIEEQVEKQINKQPNDQGKQVTGTTADQQAKNDSNSQQVQDPQPAQRPEDHKQEESQLQMLPQDNGNNFTQPVNVTALELGIIKLLNDSSRSPHAKTKHGQKMEELNMKYEALKLPIENGEFWPIPENQSKGKKKLRNDAKDREKAGNNDDTTEEEMPQIVDATPTEAAPPTTGDYLTQRLKLMELSALLSANNKPNTTTPEQDPAATPVDLKLDTPESNMDGNDMTTKASTDPSDEMTIQLQPPSLPATSTEALATNDANNTTNIEQPPTPAELAKKLADHLNPNQGQMNNIQPTSQPVTPHQIQHTSKPDNAQPVIPIPMDSQLGKLLYPKPDDRVSHNTSTSMVFDGSQERISTSVDGTNYSSILIDQTKQLLDKNKIKRKDLFDLLQSSHVLDNLQAVFPNENTNNLIESLNVQAGLRSQVIGKKNTAPINGNIHITVQKKGGEFYLIPNSNEAYQKHLVPQEVGLKPVPAKKKV</sequence>
<evidence type="ECO:0000313" key="3">
    <source>
        <dbReference type="EnsemblMetazoa" id="CLYHEMP024802.1"/>
    </source>
</evidence>
<feature type="compositionally biased region" description="Polar residues" evidence="1">
    <location>
        <begin position="613"/>
        <end position="675"/>
    </location>
</feature>
<dbReference type="Proteomes" id="UP000594262">
    <property type="component" value="Unplaced"/>
</dbReference>
<feature type="compositionally biased region" description="Polar residues" evidence="1">
    <location>
        <begin position="2009"/>
        <end position="2030"/>
    </location>
</feature>
<feature type="compositionally biased region" description="Polar residues" evidence="1">
    <location>
        <begin position="2087"/>
        <end position="2104"/>
    </location>
</feature>
<evidence type="ECO:0000313" key="4">
    <source>
        <dbReference type="Proteomes" id="UP000594262"/>
    </source>
</evidence>
<feature type="region of interest" description="Disordered" evidence="1">
    <location>
        <begin position="2087"/>
        <end position="2109"/>
    </location>
</feature>
<feature type="compositionally biased region" description="Polar residues" evidence="1">
    <location>
        <begin position="1608"/>
        <end position="1620"/>
    </location>
</feature>
<feature type="compositionally biased region" description="Basic and acidic residues" evidence="1">
    <location>
        <begin position="114"/>
        <end position="123"/>
    </location>
</feature>
<name>A0A7M5XKZ8_9CNID</name>
<feature type="compositionally biased region" description="Basic and acidic residues" evidence="1">
    <location>
        <begin position="1185"/>
        <end position="1194"/>
    </location>
</feature>
<proteinExistence type="predicted"/>
<feature type="compositionally biased region" description="Low complexity" evidence="1">
    <location>
        <begin position="153"/>
        <end position="164"/>
    </location>
</feature>
<evidence type="ECO:0000256" key="2">
    <source>
        <dbReference type="SAM" id="SignalP"/>
    </source>
</evidence>
<feature type="compositionally biased region" description="Basic and acidic residues" evidence="1">
    <location>
        <begin position="1239"/>
        <end position="1248"/>
    </location>
</feature>
<reference evidence="3" key="1">
    <citation type="submission" date="2021-01" db="UniProtKB">
        <authorList>
            <consortium name="EnsemblMetazoa"/>
        </authorList>
    </citation>
    <scope>IDENTIFICATION</scope>
</reference>
<keyword evidence="2" id="KW-0732">Signal</keyword>
<feature type="compositionally biased region" description="Polar residues" evidence="1">
    <location>
        <begin position="1803"/>
        <end position="1835"/>
    </location>
</feature>
<feature type="compositionally biased region" description="Polar residues" evidence="1">
    <location>
        <begin position="124"/>
        <end position="134"/>
    </location>
</feature>
<dbReference type="OrthoDB" id="10693226at2759"/>
<dbReference type="EnsemblMetazoa" id="CLYHEMT024802.1">
    <property type="protein sequence ID" value="CLYHEMP024802.1"/>
    <property type="gene ID" value="CLYHEMG024802"/>
</dbReference>
<feature type="compositionally biased region" description="Basic and acidic residues" evidence="1">
    <location>
        <begin position="93"/>
        <end position="105"/>
    </location>
</feature>
<feature type="compositionally biased region" description="Pro residues" evidence="1">
    <location>
        <begin position="341"/>
        <end position="352"/>
    </location>
</feature>
<feature type="compositionally biased region" description="Basic and acidic residues" evidence="1">
    <location>
        <begin position="1202"/>
        <end position="1228"/>
    </location>
</feature>
<feature type="compositionally biased region" description="Polar residues" evidence="1">
    <location>
        <begin position="258"/>
        <end position="282"/>
    </location>
</feature>
<feature type="compositionally biased region" description="Low complexity" evidence="1">
    <location>
        <begin position="1684"/>
        <end position="1696"/>
    </location>
</feature>
<dbReference type="Gene3D" id="2.60.120.1000">
    <property type="match status" value="1"/>
</dbReference>
<feature type="region of interest" description="Disordered" evidence="1">
    <location>
        <begin position="1341"/>
        <end position="1366"/>
    </location>
</feature>
<protein>
    <submittedName>
        <fullName evidence="3">Uncharacterized protein</fullName>
    </submittedName>
</protein>
<feature type="region of interest" description="Disordered" evidence="1">
    <location>
        <begin position="1185"/>
        <end position="1248"/>
    </location>
</feature>
<evidence type="ECO:0000256" key="1">
    <source>
        <dbReference type="SAM" id="MobiDB-lite"/>
    </source>
</evidence>
<feature type="compositionally biased region" description="Basic and acidic residues" evidence="1">
    <location>
        <begin position="1730"/>
        <end position="1745"/>
    </location>
</feature>
<feature type="compositionally biased region" description="Polar residues" evidence="1">
    <location>
        <begin position="1848"/>
        <end position="1864"/>
    </location>
</feature>
<feature type="region of interest" description="Disordered" evidence="1">
    <location>
        <begin position="153"/>
        <end position="495"/>
    </location>
</feature>
<feature type="compositionally biased region" description="Basic and acidic residues" evidence="1">
    <location>
        <begin position="385"/>
        <end position="403"/>
    </location>
</feature>
<feature type="compositionally biased region" description="Basic and acidic residues" evidence="1">
    <location>
        <begin position="165"/>
        <end position="204"/>
    </location>
</feature>
<accession>A0A7M5XKZ8</accession>
<keyword evidence="4" id="KW-1185">Reference proteome</keyword>
<feature type="region of interest" description="Disordered" evidence="1">
    <location>
        <begin position="1574"/>
        <end position="1623"/>
    </location>
</feature>
<dbReference type="GeneID" id="136816329"/>
<feature type="compositionally biased region" description="Basic and acidic residues" evidence="1">
    <location>
        <begin position="324"/>
        <end position="340"/>
    </location>
</feature>
<feature type="region of interest" description="Disordered" evidence="1">
    <location>
        <begin position="854"/>
        <end position="877"/>
    </location>
</feature>
<feature type="chain" id="PRO_5029749754" evidence="2">
    <location>
        <begin position="23"/>
        <end position="2271"/>
    </location>
</feature>
<feature type="signal peptide" evidence="2">
    <location>
        <begin position="1"/>
        <end position="22"/>
    </location>
</feature>
<feature type="region of interest" description="Disordered" evidence="1">
    <location>
        <begin position="919"/>
        <end position="951"/>
    </location>
</feature>